<sequence length="66" mass="7550">EGSKLGNILSSQYPPSQTELENQLAYANRDREIAIECSNRLANKCSVLDKDNKRNYSTTVYKKNIR</sequence>
<evidence type="ECO:0000313" key="1">
    <source>
        <dbReference type="EMBL" id="CAG8704673.1"/>
    </source>
</evidence>
<name>A0ACA9PE15_9GLOM</name>
<organism evidence="1 2">
    <name type="scientific">Cetraspora pellucida</name>
    <dbReference type="NCBI Taxonomy" id="1433469"/>
    <lineage>
        <taxon>Eukaryota</taxon>
        <taxon>Fungi</taxon>
        <taxon>Fungi incertae sedis</taxon>
        <taxon>Mucoromycota</taxon>
        <taxon>Glomeromycotina</taxon>
        <taxon>Glomeromycetes</taxon>
        <taxon>Diversisporales</taxon>
        <taxon>Gigasporaceae</taxon>
        <taxon>Cetraspora</taxon>
    </lineage>
</organism>
<dbReference type="Proteomes" id="UP000789366">
    <property type="component" value="Unassembled WGS sequence"/>
</dbReference>
<reference evidence="1" key="1">
    <citation type="submission" date="2021-06" db="EMBL/GenBank/DDBJ databases">
        <authorList>
            <person name="Kallberg Y."/>
            <person name="Tangrot J."/>
            <person name="Rosling A."/>
        </authorList>
    </citation>
    <scope>NUCLEOTIDE SEQUENCE</scope>
    <source>
        <strain evidence="1">28 12/20/2015</strain>
    </source>
</reference>
<keyword evidence="2" id="KW-1185">Reference proteome</keyword>
<evidence type="ECO:0000313" key="2">
    <source>
        <dbReference type="Proteomes" id="UP000789366"/>
    </source>
</evidence>
<gene>
    <name evidence="1" type="ORF">SPELUC_LOCUS11457</name>
</gene>
<dbReference type="EMBL" id="CAJVPW010024345">
    <property type="protein sequence ID" value="CAG8704673.1"/>
    <property type="molecule type" value="Genomic_DNA"/>
</dbReference>
<protein>
    <submittedName>
        <fullName evidence="1">381_t:CDS:1</fullName>
    </submittedName>
</protein>
<comment type="caution">
    <text evidence="1">The sequence shown here is derived from an EMBL/GenBank/DDBJ whole genome shotgun (WGS) entry which is preliminary data.</text>
</comment>
<feature type="non-terminal residue" evidence="1">
    <location>
        <position position="1"/>
    </location>
</feature>
<proteinExistence type="predicted"/>
<accession>A0ACA9PE15</accession>
<feature type="non-terminal residue" evidence="1">
    <location>
        <position position="66"/>
    </location>
</feature>